<reference evidence="5 6" key="1">
    <citation type="submission" date="2020-08" db="EMBL/GenBank/DDBJ databases">
        <title>Genomic Encyclopedia of Type Strains, Phase IV (KMG-IV): sequencing the most valuable type-strain genomes for metagenomic binning, comparative biology and taxonomic classification.</title>
        <authorList>
            <person name="Goeker M."/>
        </authorList>
    </citation>
    <scope>NUCLEOTIDE SEQUENCE [LARGE SCALE GENOMIC DNA]</scope>
    <source>
        <strain evidence="5 6">DSM 101535</strain>
    </source>
</reference>
<keyword evidence="1 3" id="KW-0807">Transducer</keyword>
<evidence type="ECO:0000313" key="6">
    <source>
        <dbReference type="Proteomes" id="UP000560131"/>
    </source>
</evidence>
<dbReference type="SMART" id="SM00283">
    <property type="entry name" value="MA"/>
    <property type="match status" value="1"/>
</dbReference>
<evidence type="ECO:0000313" key="5">
    <source>
        <dbReference type="EMBL" id="MBB5725906.1"/>
    </source>
</evidence>
<dbReference type="EMBL" id="JACIJN010000005">
    <property type="protein sequence ID" value="MBB5725906.1"/>
    <property type="molecule type" value="Genomic_DNA"/>
</dbReference>
<organism evidence="5 6">
    <name type="scientific">Sphingomonas endophytica</name>
    <dbReference type="NCBI Taxonomy" id="869719"/>
    <lineage>
        <taxon>Bacteria</taxon>
        <taxon>Pseudomonadati</taxon>
        <taxon>Pseudomonadota</taxon>
        <taxon>Alphaproteobacteria</taxon>
        <taxon>Sphingomonadales</taxon>
        <taxon>Sphingomonadaceae</taxon>
        <taxon>Sphingomonas</taxon>
    </lineage>
</organism>
<dbReference type="PRINTS" id="PR00260">
    <property type="entry name" value="CHEMTRNSDUCR"/>
</dbReference>
<sequence>MMTAFSIPSPMTSASQAAADVVDVRWVTDASRLPHDAALLDAVELLRAAPHLQMIAIVAAHDRPCGVLLERDLRQLLFGPFGHALLSNRGLPMGVAARMRACPAIEIGAPAVEALVAWRGAEGAEGLILTRHGRFVGTVDQPSLLRIAAERASRLHFAERQRALRIEDAAQRFRADKRDLVRGLGEVSQAVDAASRRVAQRAVAIRTRTDDVANAAAGSVDNLQRIAVNAEIFAGALDSVEQRMHAATVATQHAVARARSSAEQVGALGEAAEAIASVSALIDTIAQQTRMLALNAAIECARAGDAGRGFTAVAGEVRTLATQTRAAAAGIAEQVARIRTAIGEVCDEQEELARAVEAIEQLSASVMAAVYEQGIAGRAIGEHVGKAGAATLRIEAGVADVLGSAREAGEDAQVMQTLVERLAMIVGSVKSGVSSFFTELSQ</sequence>
<name>A0ABR6N784_9SPHN</name>
<dbReference type="SUPFAM" id="SSF54631">
    <property type="entry name" value="CBS-domain pair"/>
    <property type="match status" value="1"/>
</dbReference>
<dbReference type="RefSeq" id="WP_184036118.1">
    <property type="nucleotide sequence ID" value="NZ_BAABAR010000003.1"/>
</dbReference>
<evidence type="ECO:0000256" key="3">
    <source>
        <dbReference type="PROSITE-ProRule" id="PRU00284"/>
    </source>
</evidence>
<keyword evidence="6" id="KW-1185">Reference proteome</keyword>
<comment type="caution">
    <text evidence="5">The sequence shown here is derived from an EMBL/GenBank/DDBJ whole genome shotgun (WGS) entry which is preliminary data.</text>
</comment>
<dbReference type="PANTHER" id="PTHR32089:SF112">
    <property type="entry name" value="LYSOZYME-LIKE PROTEIN-RELATED"/>
    <property type="match status" value="1"/>
</dbReference>
<dbReference type="InterPro" id="IPR046342">
    <property type="entry name" value="CBS_dom_sf"/>
</dbReference>
<evidence type="ECO:0000256" key="2">
    <source>
        <dbReference type="ARBA" id="ARBA00029447"/>
    </source>
</evidence>
<dbReference type="Pfam" id="PF00015">
    <property type="entry name" value="MCPsignal"/>
    <property type="match status" value="1"/>
</dbReference>
<dbReference type="PANTHER" id="PTHR32089">
    <property type="entry name" value="METHYL-ACCEPTING CHEMOTAXIS PROTEIN MCPB"/>
    <property type="match status" value="1"/>
</dbReference>
<feature type="domain" description="Methyl-accepting transducer" evidence="4">
    <location>
        <begin position="187"/>
        <end position="409"/>
    </location>
</feature>
<evidence type="ECO:0000256" key="1">
    <source>
        <dbReference type="ARBA" id="ARBA00023224"/>
    </source>
</evidence>
<evidence type="ECO:0000259" key="4">
    <source>
        <dbReference type="PROSITE" id="PS50111"/>
    </source>
</evidence>
<proteinExistence type="inferred from homology"/>
<protein>
    <submittedName>
        <fullName evidence="5">Methyl-accepting chemotaxis protein</fullName>
    </submittedName>
</protein>
<dbReference type="Proteomes" id="UP000560131">
    <property type="component" value="Unassembled WGS sequence"/>
</dbReference>
<dbReference type="InterPro" id="IPR004090">
    <property type="entry name" value="Chemotax_Me-accpt_rcpt"/>
</dbReference>
<accession>A0ABR6N784</accession>
<comment type="similarity">
    <text evidence="2">Belongs to the methyl-accepting chemotaxis (MCP) protein family.</text>
</comment>
<gene>
    <name evidence="5" type="ORF">FHS97_001838</name>
</gene>
<dbReference type="SUPFAM" id="SSF58104">
    <property type="entry name" value="Methyl-accepting chemotaxis protein (MCP) signaling domain"/>
    <property type="match status" value="1"/>
</dbReference>
<dbReference type="PROSITE" id="PS50111">
    <property type="entry name" value="CHEMOTAXIS_TRANSDUC_2"/>
    <property type="match status" value="1"/>
</dbReference>
<dbReference type="Gene3D" id="1.10.287.950">
    <property type="entry name" value="Methyl-accepting chemotaxis protein"/>
    <property type="match status" value="1"/>
</dbReference>
<dbReference type="InterPro" id="IPR004089">
    <property type="entry name" value="MCPsignal_dom"/>
</dbReference>